<dbReference type="InterPro" id="IPR003594">
    <property type="entry name" value="HATPase_dom"/>
</dbReference>
<accession>A0A2N0H4X7</accession>
<name>A0A2N0H4X7_9SPHN</name>
<evidence type="ECO:0000256" key="1">
    <source>
        <dbReference type="SAM" id="MobiDB-lite"/>
    </source>
</evidence>
<dbReference type="GO" id="GO:0016020">
    <property type="term" value="C:membrane"/>
    <property type="evidence" value="ECO:0007669"/>
    <property type="project" value="InterPro"/>
</dbReference>
<dbReference type="SUPFAM" id="SSF55874">
    <property type="entry name" value="ATPase domain of HSP90 chaperone/DNA topoisomerase II/histidine kinase"/>
    <property type="match status" value="1"/>
</dbReference>
<keyword evidence="2" id="KW-1133">Transmembrane helix</keyword>
<dbReference type="Pfam" id="PF06580">
    <property type="entry name" value="His_kinase"/>
    <property type="match status" value="1"/>
</dbReference>
<proteinExistence type="predicted"/>
<evidence type="ECO:0000313" key="5">
    <source>
        <dbReference type="Proteomes" id="UP000232587"/>
    </source>
</evidence>
<feature type="transmembrane region" description="Helical" evidence="2">
    <location>
        <begin position="79"/>
        <end position="96"/>
    </location>
</feature>
<dbReference type="PANTHER" id="PTHR34220:SF7">
    <property type="entry name" value="SENSOR HISTIDINE KINASE YPDA"/>
    <property type="match status" value="1"/>
</dbReference>
<keyword evidence="4" id="KW-0418">Kinase</keyword>
<dbReference type="PROSITE" id="PS50109">
    <property type="entry name" value="HIS_KIN"/>
    <property type="match status" value="1"/>
</dbReference>
<dbReference type="PANTHER" id="PTHR34220">
    <property type="entry name" value="SENSOR HISTIDINE KINASE YPDA"/>
    <property type="match status" value="1"/>
</dbReference>
<feature type="region of interest" description="Disordered" evidence="1">
    <location>
        <begin position="404"/>
        <end position="426"/>
    </location>
</feature>
<feature type="transmembrane region" description="Helical" evidence="2">
    <location>
        <begin position="50"/>
        <end position="67"/>
    </location>
</feature>
<dbReference type="AlphaFoldDB" id="A0A2N0H4X7"/>
<protein>
    <submittedName>
        <fullName evidence="4">Histidine kinase</fullName>
    </submittedName>
</protein>
<feature type="region of interest" description="Disordered" evidence="1">
    <location>
        <begin position="135"/>
        <end position="156"/>
    </location>
</feature>
<dbReference type="InterPro" id="IPR050640">
    <property type="entry name" value="Bact_2-comp_sensor_kinase"/>
</dbReference>
<dbReference type="Gene3D" id="3.30.565.10">
    <property type="entry name" value="Histidine kinase-like ATPase, C-terminal domain"/>
    <property type="match status" value="1"/>
</dbReference>
<dbReference type="InterPro" id="IPR005467">
    <property type="entry name" value="His_kinase_dom"/>
</dbReference>
<feature type="domain" description="Histidine kinase" evidence="3">
    <location>
        <begin position="331"/>
        <end position="424"/>
    </location>
</feature>
<keyword evidence="2" id="KW-0812">Transmembrane</keyword>
<keyword evidence="5" id="KW-1185">Reference proteome</keyword>
<feature type="transmembrane region" description="Helical" evidence="2">
    <location>
        <begin position="188"/>
        <end position="209"/>
    </location>
</feature>
<dbReference type="EMBL" id="PHUF01000005">
    <property type="protein sequence ID" value="PKB13989.1"/>
    <property type="molecule type" value="Genomic_DNA"/>
</dbReference>
<keyword evidence="2" id="KW-0472">Membrane</keyword>
<feature type="transmembrane region" description="Helical" evidence="2">
    <location>
        <begin position="12"/>
        <end position="38"/>
    </location>
</feature>
<dbReference type="InterPro" id="IPR010559">
    <property type="entry name" value="Sig_transdc_His_kin_internal"/>
</dbReference>
<organism evidence="4 5">
    <name type="scientific">Novosphingobium kunmingense</name>
    <dbReference type="NCBI Taxonomy" id="1211806"/>
    <lineage>
        <taxon>Bacteria</taxon>
        <taxon>Pseudomonadati</taxon>
        <taxon>Pseudomonadota</taxon>
        <taxon>Alphaproteobacteria</taxon>
        <taxon>Sphingomonadales</taxon>
        <taxon>Sphingomonadaceae</taxon>
        <taxon>Novosphingobium</taxon>
    </lineage>
</organism>
<sequence>MEDSTALPRVPARVVIASAVGLWLAYFAIATLRGWLVGLELYDALLWRRAFVILASMGVTLGLWPLLRLLDPRPLWEKSLAVLLVALPASLALALINQWTFASIEEQATAQIGARDGLRIRSDEAGNLLVDPLDREEEAASEPAPSAPPVIEQPSPTVPTIAQQEQKDQEPVITIDARTRDDIRWRQLVDVALGRYFLLLAWAALYYALVNAEQARAAERREGEYRRAAKAAELRSLRYQVNPHFLFNTLNSLSALVMTGKGDAAERMIQSLSSFYRRSLAGDPTADHSLEQELAQQRLYLEIEGVRFPDRLRVAIAMPDDLADASVPGMILQPLVENAVRYGVSAVTRPVTVSIAARSEGDALILEVGDDGLGASGEAAKGFGIGLANVRDRLAARYGEAADLSAGPRPDGGWSTQLRLPLERHG</sequence>
<evidence type="ECO:0000259" key="3">
    <source>
        <dbReference type="PROSITE" id="PS50109"/>
    </source>
</evidence>
<keyword evidence="4" id="KW-0808">Transferase</keyword>
<dbReference type="OrthoDB" id="2514702at2"/>
<reference evidence="4 5" key="1">
    <citation type="submission" date="2017-11" db="EMBL/GenBank/DDBJ databases">
        <title>Genomic Encyclopedia of Type Strains, Phase III (KMG-III): the genomes of soil and plant-associated and newly described type strains.</title>
        <authorList>
            <person name="Whitman W."/>
        </authorList>
    </citation>
    <scope>NUCLEOTIDE SEQUENCE [LARGE SCALE GENOMIC DNA]</scope>
    <source>
        <strain evidence="4 5">CGMCC 1.12274</strain>
    </source>
</reference>
<dbReference type="GO" id="GO:0000155">
    <property type="term" value="F:phosphorelay sensor kinase activity"/>
    <property type="evidence" value="ECO:0007669"/>
    <property type="project" value="InterPro"/>
</dbReference>
<evidence type="ECO:0000313" key="4">
    <source>
        <dbReference type="EMBL" id="PKB13989.1"/>
    </source>
</evidence>
<dbReference type="Proteomes" id="UP000232587">
    <property type="component" value="Unassembled WGS sequence"/>
</dbReference>
<gene>
    <name evidence="4" type="ORF">B0I00_2617</name>
</gene>
<comment type="caution">
    <text evidence="4">The sequence shown here is derived from an EMBL/GenBank/DDBJ whole genome shotgun (WGS) entry which is preliminary data.</text>
</comment>
<evidence type="ECO:0000256" key="2">
    <source>
        <dbReference type="SAM" id="Phobius"/>
    </source>
</evidence>
<dbReference type="Pfam" id="PF02518">
    <property type="entry name" value="HATPase_c"/>
    <property type="match status" value="1"/>
</dbReference>
<dbReference type="InterPro" id="IPR036890">
    <property type="entry name" value="HATPase_C_sf"/>
</dbReference>